<comment type="caution">
    <text evidence="5">The sequence shown here is derived from an EMBL/GenBank/DDBJ whole genome shotgun (WGS) entry which is preliminary data.</text>
</comment>
<feature type="domain" description="DUF11" evidence="4">
    <location>
        <begin position="286"/>
        <end position="408"/>
    </location>
</feature>
<dbReference type="InterPro" id="IPR013783">
    <property type="entry name" value="Ig-like_fold"/>
</dbReference>
<reference evidence="5" key="2">
    <citation type="submission" date="2020-09" db="EMBL/GenBank/DDBJ databases">
        <authorList>
            <person name="Yu Y."/>
        </authorList>
    </citation>
    <scope>NUCLEOTIDE SEQUENCE</scope>
    <source>
        <strain evidence="5">KCTC 49039</strain>
    </source>
</reference>
<feature type="compositionally biased region" description="Pro residues" evidence="1">
    <location>
        <begin position="671"/>
        <end position="681"/>
    </location>
</feature>
<reference evidence="5" key="1">
    <citation type="journal article" date="2018" name="Curr. Microbiol.">
        <title>Cellulosimicrobium arenosum sp. nov., Isolated from Marine Sediment Sand.</title>
        <authorList>
            <person name="Oh M."/>
            <person name="Kim J.H."/>
            <person name="Yoon J.H."/>
            <person name="Schumann P."/>
            <person name="Kim W."/>
        </authorList>
    </citation>
    <scope>NUCLEOTIDE SEQUENCE</scope>
    <source>
        <strain evidence="5">KCTC 49039</strain>
    </source>
</reference>
<dbReference type="InterPro" id="IPR001434">
    <property type="entry name" value="OmcB-like_DUF11"/>
</dbReference>
<dbReference type="AlphaFoldDB" id="A0A927G851"/>
<evidence type="ECO:0000313" key="5">
    <source>
        <dbReference type="EMBL" id="MBD8078319.1"/>
    </source>
</evidence>
<dbReference type="SUPFAM" id="SSF49899">
    <property type="entry name" value="Concanavalin A-like lectins/glucanases"/>
    <property type="match status" value="1"/>
</dbReference>
<dbReference type="RefSeq" id="WP_191827866.1">
    <property type="nucleotide sequence ID" value="NZ_JACYHB010000002.1"/>
</dbReference>
<dbReference type="Pfam" id="PF01345">
    <property type="entry name" value="DUF11"/>
    <property type="match status" value="3"/>
</dbReference>
<feature type="region of interest" description="Disordered" evidence="1">
    <location>
        <begin position="664"/>
        <end position="697"/>
    </location>
</feature>
<dbReference type="InterPro" id="IPR051172">
    <property type="entry name" value="Chlamydia_OmcB"/>
</dbReference>
<organism evidence="5 6">
    <name type="scientific">Cellulosimicrobium arenosum</name>
    <dbReference type="NCBI Taxonomy" id="2708133"/>
    <lineage>
        <taxon>Bacteria</taxon>
        <taxon>Bacillati</taxon>
        <taxon>Actinomycetota</taxon>
        <taxon>Actinomycetes</taxon>
        <taxon>Micrococcales</taxon>
        <taxon>Promicromonosporaceae</taxon>
        <taxon>Cellulosimicrobium</taxon>
    </lineage>
</organism>
<feature type="signal peptide" evidence="3">
    <location>
        <begin position="1"/>
        <end position="31"/>
    </location>
</feature>
<dbReference type="PANTHER" id="PTHR34819">
    <property type="entry name" value="LARGE CYSTEINE-RICH PERIPLASMIC PROTEIN OMCB"/>
    <property type="match status" value="1"/>
</dbReference>
<dbReference type="InterPro" id="IPR047589">
    <property type="entry name" value="DUF11_rpt"/>
</dbReference>
<dbReference type="InterPro" id="IPR006311">
    <property type="entry name" value="TAT_signal"/>
</dbReference>
<proteinExistence type="predicted"/>
<keyword evidence="6" id="KW-1185">Reference proteome</keyword>
<name>A0A927G851_9MICO</name>
<keyword evidence="2" id="KW-1133">Transmembrane helix</keyword>
<dbReference type="Gene3D" id="2.60.40.10">
    <property type="entry name" value="Immunoglobulins"/>
    <property type="match status" value="2"/>
</dbReference>
<dbReference type="GO" id="GO:0005975">
    <property type="term" value="P:carbohydrate metabolic process"/>
    <property type="evidence" value="ECO:0007669"/>
    <property type="project" value="UniProtKB-ARBA"/>
</dbReference>
<evidence type="ECO:0000259" key="4">
    <source>
        <dbReference type="Pfam" id="PF01345"/>
    </source>
</evidence>
<protein>
    <submittedName>
        <fullName evidence="5">DUF11 domain-containing protein</fullName>
    </submittedName>
</protein>
<accession>A0A927G851</accession>
<feature type="transmembrane region" description="Helical" evidence="2">
    <location>
        <begin position="702"/>
        <end position="725"/>
    </location>
</feature>
<dbReference type="NCBIfam" id="TIGR01451">
    <property type="entry name" value="B_ant_repeat"/>
    <property type="match status" value="2"/>
</dbReference>
<dbReference type="InterPro" id="IPR013320">
    <property type="entry name" value="ConA-like_dom_sf"/>
</dbReference>
<dbReference type="EMBL" id="JACYHB010000002">
    <property type="protein sequence ID" value="MBD8078319.1"/>
    <property type="molecule type" value="Genomic_DNA"/>
</dbReference>
<dbReference type="PROSITE" id="PS51318">
    <property type="entry name" value="TAT"/>
    <property type="match status" value="1"/>
</dbReference>
<keyword evidence="3" id="KW-0732">Signal</keyword>
<dbReference type="Gene3D" id="2.60.120.200">
    <property type="match status" value="1"/>
</dbReference>
<evidence type="ECO:0000256" key="2">
    <source>
        <dbReference type="SAM" id="Phobius"/>
    </source>
</evidence>
<dbReference type="Proteomes" id="UP000610846">
    <property type="component" value="Unassembled WGS sequence"/>
</dbReference>
<feature type="chain" id="PRO_5037817331" evidence="3">
    <location>
        <begin position="32"/>
        <end position="731"/>
    </location>
</feature>
<keyword evidence="2" id="KW-0812">Transmembrane</keyword>
<dbReference type="PANTHER" id="PTHR34819:SF3">
    <property type="entry name" value="CELL SURFACE PROTEIN"/>
    <property type="match status" value="1"/>
</dbReference>
<evidence type="ECO:0000313" key="6">
    <source>
        <dbReference type="Proteomes" id="UP000610846"/>
    </source>
</evidence>
<gene>
    <name evidence="5" type="ORF">IF651_04515</name>
</gene>
<evidence type="ECO:0000256" key="3">
    <source>
        <dbReference type="SAM" id="SignalP"/>
    </source>
</evidence>
<sequence length="731" mass="73410">MAKSSRRGHARLALTTVLMLAAAMVAAPAAAADFPIDEPFDGPTPNDAAWVPFGEASLTDEGDGWLQLTDTDTATGFGGYVLDSAFPTDLGVEIEFEYATWGGQELGGNRGDGFSFFLMDGSFPAAVGGDGGSLGYTFLQGGYAGVGFDEFGNYSAGLGGPGQQPGYISVRGSYSATPTWGYLTGVPGPGGTVETVPTGGGEPGREFVRTVRVIVTPAPSTDLIGVWSDSGPGTAIEPLIERFDIGNAPGQPALPDTFKLGFAASTGGATNNHEIRNLRVVVPTRLGIEKTTTTPVVGSGAQVSYDLAVSNDYVNDVVGARLVDDVPGEITDVTWSCVLSTGEDCREPSGSGNAIDTLLDLEALESATITVTGTAPFVDAETVLTNDAEVIAPADREDLTENTSSVDVTVLPAPALVLTKELVTATPLRYGEEVDYTLDVVNDGQGTAEDVVVTDRIPAELDPATVSADGCDLSGQVLSCDLGTLAPGATWSTTLSGTLAGDAAACGRTDVVQTAEVTSTTPEEDLSDNVATVTSECVVPVDLAISKAGPATATVGDEVEYTIVVTNGGPAPAPGTTIADDVPTAIADVSWACTVSDGSACSPGEGTGAEVATTATIPAGGEATLVVRGAAAAAGDVVNRATLTACPDCVDADGTDDVAEVATSITGATPTPVPTPDPGTPDAPGGADGAEPSDGLAQTGSAMLASAVAGLLAVGLGAGLVLHAARARRRA</sequence>
<keyword evidence="2" id="KW-0472">Membrane</keyword>
<feature type="domain" description="DUF11" evidence="4">
    <location>
        <begin position="416"/>
        <end position="534"/>
    </location>
</feature>
<feature type="compositionally biased region" description="Low complexity" evidence="1">
    <location>
        <begin position="682"/>
        <end position="695"/>
    </location>
</feature>
<feature type="domain" description="DUF11" evidence="4">
    <location>
        <begin position="542"/>
        <end position="662"/>
    </location>
</feature>
<evidence type="ECO:0000256" key="1">
    <source>
        <dbReference type="SAM" id="MobiDB-lite"/>
    </source>
</evidence>